<sequence length="326" mass="35798">MPILCRVTRGDLTESIHVAFAVAVDEKDEIVFSTGDPYYLTCIRSSLKPFQAAAAIKAGAMDAAGFTEKEIALTCASHKGEDMHVDTARSMLEKLGLTVDDYECGAHFPSDRITRRQMIKDGKEPEAIHNNCSGKHAGMLALAKHLGEGTTGYIKKNHPVQKVIFQLIEEYTGLRNIPTELDGCSVPTPFMSLETIARLFQKLGSGKCPELNCVFDAMCAHPELVGGTNHFDSLFIKALEGRGITKVGGESVRGVTIRKENGGCIGLAIKVLDGNFRALPIATMKLLENLELLMDGELRKLDKFRVRILRNHNQFEIGRIEAIIEV</sequence>
<evidence type="ECO:0000313" key="1">
    <source>
        <dbReference type="EMBL" id="SVA68032.1"/>
    </source>
</evidence>
<protein>
    <recommendedName>
        <fullName evidence="2">Asparaginase</fullName>
    </recommendedName>
</protein>
<accession>A0A381XU85</accession>
<organism evidence="1">
    <name type="scientific">marine metagenome</name>
    <dbReference type="NCBI Taxonomy" id="408172"/>
    <lineage>
        <taxon>unclassified sequences</taxon>
        <taxon>metagenomes</taxon>
        <taxon>ecological metagenomes</taxon>
    </lineage>
</organism>
<dbReference type="Pfam" id="PF06089">
    <property type="entry name" value="Asparaginase_II"/>
    <property type="match status" value="1"/>
</dbReference>
<evidence type="ECO:0008006" key="2">
    <source>
        <dbReference type="Google" id="ProtNLM"/>
    </source>
</evidence>
<reference evidence="1" key="1">
    <citation type="submission" date="2018-05" db="EMBL/GenBank/DDBJ databases">
        <authorList>
            <person name="Lanie J.A."/>
            <person name="Ng W.-L."/>
            <person name="Kazmierczak K.M."/>
            <person name="Andrzejewski T.M."/>
            <person name="Davidsen T.M."/>
            <person name="Wayne K.J."/>
            <person name="Tettelin H."/>
            <person name="Glass J.I."/>
            <person name="Rusch D."/>
            <person name="Podicherti R."/>
            <person name="Tsui H.-C.T."/>
            <person name="Winkler M.E."/>
        </authorList>
    </citation>
    <scope>NUCLEOTIDE SEQUENCE</scope>
</reference>
<dbReference type="AlphaFoldDB" id="A0A381XU85"/>
<gene>
    <name evidence="1" type="ORF">METZ01_LOCUS120886</name>
</gene>
<dbReference type="PANTHER" id="PTHR42110">
    <property type="entry name" value="L-ASPARAGINASE, PUTATIVE (AFU_ORTHOLOGUE AFUA_3G11890)-RELATED"/>
    <property type="match status" value="1"/>
</dbReference>
<proteinExistence type="predicted"/>
<dbReference type="EMBL" id="UINC01016321">
    <property type="protein sequence ID" value="SVA68032.1"/>
    <property type="molecule type" value="Genomic_DNA"/>
</dbReference>
<name>A0A381XU85_9ZZZZ</name>
<dbReference type="PANTHER" id="PTHR42110:SF1">
    <property type="entry name" value="L-ASPARAGINASE, PUTATIVE (AFU_ORTHOLOGUE AFUA_3G11890)-RELATED"/>
    <property type="match status" value="1"/>
</dbReference>
<dbReference type="InterPro" id="IPR010349">
    <property type="entry name" value="Asparaginase_II"/>
</dbReference>